<dbReference type="KEGG" id="mpec:B9O19_02181"/>
<dbReference type="AlphaFoldDB" id="A0A2K9P4Y2"/>
<evidence type="ECO:0000313" key="2">
    <source>
        <dbReference type="EMBL" id="AUO20323.1"/>
    </source>
</evidence>
<organism evidence="2 3">
    <name type="scientific">Monoglobus pectinilyticus</name>
    <dbReference type="NCBI Taxonomy" id="1981510"/>
    <lineage>
        <taxon>Bacteria</taxon>
        <taxon>Bacillati</taxon>
        <taxon>Bacillota</taxon>
        <taxon>Clostridia</taxon>
        <taxon>Monoglobales</taxon>
        <taxon>Monoglobaceae</taxon>
        <taxon>Monoglobus</taxon>
    </lineage>
</organism>
<accession>A0A2K9P4Y2</accession>
<name>A0A2K9P4Y2_9FIRM</name>
<dbReference type="EMBL" id="CP020991">
    <property type="protein sequence ID" value="AUO20323.1"/>
    <property type="molecule type" value="Genomic_DNA"/>
</dbReference>
<evidence type="ECO:0000256" key="1">
    <source>
        <dbReference type="SAM" id="Phobius"/>
    </source>
</evidence>
<keyword evidence="3" id="KW-1185">Reference proteome</keyword>
<sequence>MFSCRNLNNGILIKCSVFIIGLIIISCVLFTKVYAANGDIKDTIYTTDILTQVDGKNIQSYSIDGETLIALEDLENYGYTVYYNDNIRSVFITKTGTVNPDYNPSIERGKVGGTAGYTYETDINAYINGKLIQAYAIDGKMVAKVEEMGTSENLSEDVNTKYQMSYTYDDSKRLLSLFTSLKNSVSYEEAVSHYLSKTLAWEEHYTENIHNENNWLIEKGIGGLPHGGYYNTMNLIYKSGLIVDLESVVNSYYLSNDIEYTFSPDGSKLFFINQVDGVNEYKQIDLTTLMISPSNSDEYLSARYLAGISDFTADVNGVKIPVYSIGGNDAVKFTDLEFCGYDMGLDEKSRYGFAVYNSDKKLNQDKIKSASISGNAKYLKAMSSNQSDFLIYINNKSMIPYNVDGEYYILISDINDSPHFTSYDYQINNTEMNYNLDDYKIELKYIPSAYDDMKIMWDDYFYGSELGNCVAEYEYKGNKIYAYLYEYEYTGSGTPEKRYSYRLIEFTHDNIIVELTQILNSYIYENIDKEYLNVNNYDKLTYYFDFDSVNGILTIKMSDGSKYNLDLNTYLIAK</sequence>
<dbReference type="Proteomes" id="UP000235589">
    <property type="component" value="Chromosome"/>
</dbReference>
<feature type="transmembrane region" description="Helical" evidence="1">
    <location>
        <begin position="12"/>
        <end position="35"/>
    </location>
</feature>
<dbReference type="PROSITE" id="PS51257">
    <property type="entry name" value="PROKAR_LIPOPROTEIN"/>
    <property type="match status" value="1"/>
</dbReference>
<keyword evidence="1" id="KW-1133">Transmembrane helix</keyword>
<dbReference type="RefSeq" id="WP_102366452.1">
    <property type="nucleotide sequence ID" value="NZ_CP020991.1"/>
</dbReference>
<protein>
    <submittedName>
        <fullName evidence="2">Uncharacterized protein</fullName>
    </submittedName>
</protein>
<evidence type="ECO:0000313" key="3">
    <source>
        <dbReference type="Proteomes" id="UP000235589"/>
    </source>
</evidence>
<keyword evidence="1" id="KW-0812">Transmembrane</keyword>
<dbReference type="GeneID" id="98063553"/>
<reference evidence="2 3" key="1">
    <citation type="submission" date="2017-04" db="EMBL/GenBank/DDBJ databases">
        <title>Monoglobus pectinilyticus 14 draft genome.</title>
        <authorList>
            <person name="Kim C."/>
            <person name="Rosendale D.I."/>
            <person name="Kelly W.J."/>
            <person name="Tannock G.W."/>
            <person name="Patchett M.L."/>
            <person name="Jordens J.Z."/>
        </authorList>
    </citation>
    <scope>NUCLEOTIDE SEQUENCE [LARGE SCALE GENOMIC DNA]</scope>
    <source>
        <strain evidence="2 3">14</strain>
    </source>
</reference>
<gene>
    <name evidence="2" type="ORF">B9O19_02181</name>
</gene>
<proteinExistence type="predicted"/>
<keyword evidence="1" id="KW-0472">Membrane</keyword>